<feature type="compositionally biased region" description="Pro residues" evidence="1">
    <location>
        <begin position="1"/>
        <end position="24"/>
    </location>
</feature>
<proteinExistence type="predicted"/>
<evidence type="ECO:0008006" key="4">
    <source>
        <dbReference type="Google" id="ProtNLM"/>
    </source>
</evidence>
<gene>
    <name evidence="2" type="ORF">Tco_0804770</name>
</gene>
<evidence type="ECO:0000313" key="3">
    <source>
        <dbReference type="Proteomes" id="UP001151760"/>
    </source>
</evidence>
<reference evidence="2" key="2">
    <citation type="submission" date="2022-01" db="EMBL/GenBank/DDBJ databases">
        <authorList>
            <person name="Yamashiro T."/>
            <person name="Shiraishi A."/>
            <person name="Satake H."/>
            <person name="Nakayama K."/>
        </authorList>
    </citation>
    <scope>NUCLEOTIDE SEQUENCE</scope>
</reference>
<dbReference type="EMBL" id="BQNB010011992">
    <property type="protein sequence ID" value="GJS97802.1"/>
    <property type="molecule type" value="Genomic_DNA"/>
</dbReference>
<feature type="region of interest" description="Disordered" evidence="1">
    <location>
        <begin position="1"/>
        <end position="29"/>
    </location>
</feature>
<name>A0ABQ5A678_9ASTR</name>
<comment type="caution">
    <text evidence="2">The sequence shown here is derived from an EMBL/GenBank/DDBJ whole genome shotgun (WGS) entry which is preliminary data.</text>
</comment>
<dbReference type="Proteomes" id="UP001151760">
    <property type="component" value="Unassembled WGS sequence"/>
</dbReference>
<sequence length="96" mass="10161">MNPNNNPGPPPVGPIPQNHGPPGPNLQNLAPDLRTIEELLQAPTDGVGDAIVVPPVLASQFELKIGLLNLVTTISFHGFENDDPHSHIRRSVPGLA</sequence>
<accession>A0ABQ5A678</accession>
<reference evidence="2" key="1">
    <citation type="journal article" date="2022" name="Int. J. Mol. Sci.">
        <title>Draft Genome of Tanacetum Coccineum: Genomic Comparison of Closely Related Tanacetum-Family Plants.</title>
        <authorList>
            <person name="Yamashiro T."/>
            <person name="Shiraishi A."/>
            <person name="Nakayama K."/>
            <person name="Satake H."/>
        </authorList>
    </citation>
    <scope>NUCLEOTIDE SEQUENCE</scope>
</reference>
<evidence type="ECO:0000256" key="1">
    <source>
        <dbReference type="SAM" id="MobiDB-lite"/>
    </source>
</evidence>
<keyword evidence="3" id="KW-1185">Reference proteome</keyword>
<protein>
    <recommendedName>
        <fullName evidence="4">Reverse transcriptase domain-containing protein</fullName>
    </recommendedName>
</protein>
<evidence type="ECO:0000313" key="2">
    <source>
        <dbReference type="EMBL" id="GJS97802.1"/>
    </source>
</evidence>
<organism evidence="2 3">
    <name type="scientific">Tanacetum coccineum</name>
    <dbReference type="NCBI Taxonomy" id="301880"/>
    <lineage>
        <taxon>Eukaryota</taxon>
        <taxon>Viridiplantae</taxon>
        <taxon>Streptophyta</taxon>
        <taxon>Embryophyta</taxon>
        <taxon>Tracheophyta</taxon>
        <taxon>Spermatophyta</taxon>
        <taxon>Magnoliopsida</taxon>
        <taxon>eudicotyledons</taxon>
        <taxon>Gunneridae</taxon>
        <taxon>Pentapetalae</taxon>
        <taxon>asterids</taxon>
        <taxon>campanulids</taxon>
        <taxon>Asterales</taxon>
        <taxon>Asteraceae</taxon>
        <taxon>Asteroideae</taxon>
        <taxon>Anthemideae</taxon>
        <taxon>Anthemidinae</taxon>
        <taxon>Tanacetum</taxon>
    </lineage>
</organism>